<evidence type="ECO:0000256" key="2">
    <source>
        <dbReference type="ARBA" id="ARBA00022475"/>
    </source>
</evidence>
<evidence type="ECO:0000256" key="1">
    <source>
        <dbReference type="ARBA" id="ARBA00004651"/>
    </source>
</evidence>
<reference evidence="8" key="1">
    <citation type="submission" date="2010-05" db="EMBL/GenBank/DDBJ databases">
        <title>The complete genome of Truepera radiovictris DSM 17093.</title>
        <authorList>
            <consortium name="US DOE Joint Genome Institute (JGI-PGF)"/>
            <person name="Lucas S."/>
            <person name="Copeland A."/>
            <person name="Lapidus A."/>
            <person name="Glavina del Rio T."/>
            <person name="Dalin E."/>
            <person name="Tice H."/>
            <person name="Bruce D."/>
            <person name="Goodwin L."/>
            <person name="Pitluck S."/>
            <person name="Kyrpides N."/>
            <person name="Mavromatis K."/>
            <person name="Ovchinnikova G."/>
            <person name="Munk A.C."/>
            <person name="Detter J.C."/>
            <person name="Han C."/>
            <person name="Tapia R."/>
            <person name="Land M."/>
            <person name="Hauser L."/>
            <person name="Markowitz V."/>
            <person name="Cheng J.-F."/>
            <person name="Hugenholtz P."/>
            <person name="Woyke T."/>
            <person name="Wu D."/>
            <person name="Tindall B."/>
            <person name="Pomrenke H.G."/>
            <person name="Brambilla E."/>
            <person name="Klenk H.-P."/>
            <person name="Eisen J.A."/>
        </authorList>
    </citation>
    <scope>NUCLEOTIDE SEQUENCE [LARGE SCALE GENOMIC DNA]</scope>
    <source>
        <strain evidence="8">DSM 17093 / CIP 108686 / LMG 22925 / RQ-24</strain>
    </source>
</reference>
<gene>
    <name evidence="7" type="ordered locus">Trad_2708</name>
</gene>
<dbReference type="NCBIfam" id="TIGR00374">
    <property type="entry name" value="flippase-like domain"/>
    <property type="match status" value="1"/>
</dbReference>
<evidence type="ECO:0000256" key="4">
    <source>
        <dbReference type="ARBA" id="ARBA00022989"/>
    </source>
</evidence>
<keyword evidence="8" id="KW-1185">Reference proteome</keyword>
<evidence type="ECO:0000256" key="3">
    <source>
        <dbReference type="ARBA" id="ARBA00022692"/>
    </source>
</evidence>
<evidence type="ECO:0000313" key="7">
    <source>
        <dbReference type="EMBL" id="ADI15811.1"/>
    </source>
</evidence>
<proteinExistence type="predicted"/>
<evidence type="ECO:0008006" key="9">
    <source>
        <dbReference type="Google" id="ProtNLM"/>
    </source>
</evidence>
<keyword evidence="4 6" id="KW-1133">Transmembrane helix</keyword>
<feature type="transmembrane region" description="Helical" evidence="6">
    <location>
        <begin position="12"/>
        <end position="32"/>
    </location>
</feature>
<keyword evidence="3 6" id="KW-0812">Transmembrane</keyword>
<dbReference type="Proteomes" id="UP000000379">
    <property type="component" value="Chromosome"/>
</dbReference>
<dbReference type="GO" id="GO:0005886">
    <property type="term" value="C:plasma membrane"/>
    <property type="evidence" value="ECO:0007669"/>
    <property type="project" value="UniProtKB-SubCell"/>
</dbReference>
<keyword evidence="5 6" id="KW-0472">Membrane</keyword>
<feature type="transmembrane region" description="Helical" evidence="6">
    <location>
        <begin position="151"/>
        <end position="169"/>
    </location>
</feature>
<accession>D7CUY4</accession>
<dbReference type="AlphaFoldDB" id="D7CUY4"/>
<dbReference type="InterPro" id="IPR022791">
    <property type="entry name" value="L-PG_synthase/AglD"/>
</dbReference>
<dbReference type="PANTHER" id="PTHR39087">
    <property type="entry name" value="UPF0104 MEMBRANE PROTEIN MJ1595"/>
    <property type="match status" value="1"/>
</dbReference>
<dbReference type="KEGG" id="tra:Trad_2708"/>
<dbReference type="Pfam" id="PF03706">
    <property type="entry name" value="LPG_synthase_TM"/>
    <property type="match status" value="1"/>
</dbReference>
<feature type="transmembrane region" description="Helical" evidence="6">
    <location>
        <begin position="234"/>
        <end position="253"/>
    </location>
</feature>
<feature type="transmembrane region" description="Helical" evidence="6">
    <location>
        <begin position="290"/>
        <end position="309"/>
    </location>
</feature>
<sequence length="313" mass="32588">MDAPRPRPPRLRALLWTALAAMLGYAALTLWSGAAETAAAMRRLGLSGALLALLLALANYALRFGRWQLYLAHLGAPVALRPSLRAYLASFTFTATPGKVGEAVRAIYLKPHGVPYAASLSALFVERLIDLAAMLLLAALGVLHFGRYAPLVALPLGAVLGIVLLFRSTRFRRWARAQRVLARAEGVLSALEATAALSRGRPLVVGALLSLVGWGLEALALHVILLALGFELPLTASLGIYGLAVAVGALSFLPGGLGGMEATMILLLSLSGVGVADAGAVTLLLRFATLWFAVLIGAPFAVGFGRVGAQVGG</sequence>
<dbReference type="EMBL" id="CP002049">
    <property type="protein sequence ID" value="ADI15811.1"/>
    <property type="molecule type" value="Genomic_DNA"/>
</dbReference>
<dbReference type="RefSeq" id="WP_013179171.1">
    <property type="nucleotide sequence ID" value="NC_014221.1"/>
</dbReference>
<evidence type="ECO:0000313" key="8">
    <source>
        <dbReference type="Proteomes" id="UP000000379"/>
    </source>
</evidence>
<dbReference type="PANTHER" id="PTHR39087:SF2">
    <property type="entry name" value="UPF0104 MEMBRANE PROTEIN MJ1595"/>
    <property type="match status" value="1"/>
</dbReference>
<keyword evidence="2" id="KW-1003">Cell membrane</keyword>
<evidence type="ECO:0000256" key="6">
    <source>
        <dbReference type="SAM" id="Phobius"/>
    </source>
</evidence>
<reference evidence="7 8" key="2">
    <citation type="journal article" date="2011" name="Stand. Genomic Sci.">
        <title>Complete genome sequence of Truepera radiovictrix type strain (RQ-24).</title>
        <authorList>
            <person name="Ivanova N."/>
            <person name="Rohde C."/>
            <person name="Munk C."/>
            <person name="Nolan M."/>
            <person name="Lucas S."/>
            <person name="Del Rio T.G."/>
            <person name="Tice H."/>
            <person name="Deshpande S."/>
            <person name="Cheng J.F."/>
            <person name="Tapia R."/>
            <person name="Han C."/>
            <person name="Goodwin L."/>
            <person name="Pitluck S."/>
            <person name="Liolios K."/>
            <person name="Mavromatis K."/>
            <person name="Mikhailova N."/>
            <person name="Pati A."/>
            <person name="Chen A."/>
            <person name="Palaniappan K."/>
            <person name="Land M."/>
            <person name="Hauser L."/>
            <person name="Chang Y.J."/>
            <person name="Jeffries C.D."/>
            <person name="Brambilla E."/>
            <person name="Rohde M."/>
            <person name="Goker M."/>
            <person name="Tindall B.J."/>
            <person name="Woyke T."/>
            <person name="Bristow J."/>
            <person name="Eisen J.A."/>
            <person name="Markowitz V."/>
            <person name="Hugenholtz P."/>
            <person name="Kyrpides N.C."/>
            <person name="Klenk H.P."/>
            <person name="Lapidus A."/>
        </authorList>
    </citation>
    <scope>NUCLEOTIDE SEQUENCE [LARGE SCALE GENOMIC DNA]</scope>
    <source>
        <strain evidence="8">DSM 17093 / CIP 108686 / LMG 22925 / RQ-24</strain>
    </source>
</reference>
<organism evidence="7 8">
    <name type="scientific">Truepera radiovictrix (strain DSM 17093 / CIP 108686 / LMG 22925 / RQ-24)</name>
    <dbReference type="NCBI Taxonomy" id="649638"/>
    <lineage>
        <taxon>Bacteria</taxon>
        <taxon>Thermotogati</taxon>
        <taxon>Deinococcota</taxon>
        <taxon>Deinococci</taxon>
        <taxon>Trueperales</taxon>
        <taxon>Trueperaceae</taxon>
        <taxon>Truepera</taxon>
    </lineage>
</organism>
<feature type="transmembrane region" description="Helical" evidence="6">
    <location>
        <begin position="265"/>
        <end position="284"/>
    </location>
</feature>
<dbReference type="STRING" id="649638.Trad_2708"/>
<dbReference type="eggNOG" id="COG0392">
    <property type="taxonomic scope" value="Bacteria"/>
</dbReference>
<feature type="transmembrane region" description="Helical" evidence="6">
    <location>
        <begin position="203"/>
        <end position="228"/>
    </location>
</feature>
<comment type="subcellular location">
    <subcellularLocation>
        <location evidence="1">Cell membrane</location>
        <topology evidence="1">Multi-pass membrane protein</topology>
    </subcellularLocation>
</comment>
<evidence type="ECO:0000256" key="5">
    <source>
        <dbReference type="ARBA" id="ARBA00023136"/>
    </source>
</evidence>
<protein>
    <recommendedName>
        <fullName evidence="9">Integral membrane protein</fullName>
    </recommendedName>
</protein>
<name>D7CUY4_TRURR</name>
<dbReference type="HOGENOM" id="CLU_075280_0_0_0"/>
<feature type="transmembrane region" description="Helical" evidence="6">
    <location>
        <begin position="44"/>
        <end position="62"/>
    </location>
</feature>
<feature type="transmembrane region" description="Helical" evidence="6">
    <location>
        <begin position="128"/>
        <end position="145"/>
    </location>
</feature>
<dbReference type="OrthoDB" id="9799911at2"/>